<accession>A0ABN8QVP4</accession>
<dbReference type="EMBL" id="CALNXK010000151">
    <property type="protein sequence ID" value="CAH3169725.1"/>
    <property type="molecule type" value="Genomic_DNA"/>
</dbReference>
<gene>
    <name evidence="1" type="ORF">PLOB_00010285</name>
</gene>
<keyword evidence="2" id="KW-1185">Reference proteome</keyword>
<proteinExistence type="predicted"/>
<reference evidence="1 2" key="1">
    <citation type="submission" date="2022-05" db="EMBL/GenBank/DDBJ databases">
        <authorList>
            <consortium name="Genoscope - CEA"/>
            <person name="William W."/>
        </authorList>
    </citation>
    <scope>NUCLEOTIDE SEQUENCE [LARGE SCALE GENOMIC DNA]</scope>
</reference>
<protein>
    <submittedName>
        <fullName evidence="1">Uncharacterized protein</fullName>
    </submittedName>
</protein>
<dbReference type="Proteomes" id="UP001159405">
    <property type="component" value="Unassembled WGS sequence"/>
</dbReference>
<evidence type="ECO:0000313" key="2">
    <source>
        <dbReference type="Proteomes" id="UP001159405"/>
    </source>
</evidence>
<comment type="caution">
    <text evidence="1">The sequence shown here is derived from an EMBL/GenBank/DDBJ whole genome shotgun (WGS) entry which is preliminary data.</text>
</comment>
<sequence>MGVTCWVSVLLASQNNNPIKVYSLANYRTQLSHVWANVHIDLCHIRNCSTQGGVFLLEEFGKYLARLFTYDPVWNRLVPSTQETIQHRFGSQMVRTFFEFFFFCLATSYAIRFAMPYSACSRTWQLRGIQVTPDKDFNLSWFYGIIDTSPPPSLHKCKGRALSSESFKQSEHVWVGFRELHESSPFNLNPAKLAGNVSSHQSRANIYNSAISH</sequence>
<organism evidence="1 2">
    <name type="scientific">Porites lobata</name>
    <dbReference type="NCBI Taxonomy" id="104759"/>
    <lineage>
        <taxon>Eukaryota</taxon>
        <taxon>Metazoa</taxon>
        <taxon>Cnidaria</taxon>
        <taxon>Anthozoa</taxon>
        <taxon>Hexacorallia</taxon>
        <taxon>Scleractinia</taxon>
        <taxon>Fungiina</taxon>
        <taxon>Poritidae</taxon>
        <taxon>Porites</taxon>
    </lineage>
</organism>
<name>A0ABN8QVP4_9CNID</name>
<evidence type="ECO:0000313" key="1">
    <source>
        <dbReference type="EMBL" id="CAH3169725.1"/>
    </source>
</evidence>